<protein>
    <recommendedName>
        <fullName evidence="3">Acyl-CoA thioesterase-like N-terminal HotDog domain-containing protein</fullName>
    </recommendedName>
</protein>
<name>A0A8H4XKC1_9HYPO</name>
<keyword evidence="2" id="KW-0378">Hydrolase</keyword>
<dbReference type="CDD" id="cd03445">
    <property type="entry name" value="Thioesterase_II_repeat2"/>
    <property type="match status" value="1"/>
</dbReference>
<dbReference type="InterPro" id="IPR049449">
    <property type="entry name" value="TesB_ACOT8-like_N"/>
</dbReference>
<dbReference type="Proteomes" id="UP000635477">
    <property type="component" value="Unassembled WGS sequence"/>
</dbReference>
<dbReference type="GO" id="GO:0047617">
    <property type="term" value="F:fatty acyl-CoA hydrolase activity"/>
    <property type="evidence" value="ECO:0007669"/>
    <property type="project" value="InterPro"/>
</dbReference>
<evidence type="ECO:0000256" key="2">
    <source>
        <dbReference type="ARBA" id="ARBA00022801"/>
    </source>
</evidence>
<dbReference type="CDD" id="cd03444">
    <property type="entry name" value="Thioesterase_II_repeat1"/>
    <property type="match status" value="1"/>
</dbReference>
<evidence type="ECO:0000259" key="3">
    <source>
        <dbReference type="Pfam" id="PF13622"/>
    </source>
</evidence>
<dbReference type="GO" id="GO:0009062">
    <property type="term" value="P:fatty acid catabolic process"/>
    <property type="evidence" value="ECO:0007669"/>
    <property type="project" value="TreeGrafter"/>
</dbReference>
<organism evidence="4 5">
    <name type="scientific">Fusarium zealandicum</name>
    <dbReference type="NCBI Taxonomy" id="1053134"/>
    <lineage>
        <taxon>Eukaryota</taxon>
        <taxon>Fungi</taxon>
        <taxon>Dikarya</taxon>
        <taxon>Ascomycota</taxon>
        <taxon>Pezizomycotina</taxon>
        <taxon>Sordariomycetes</taxon>
        <taxon>Hypocreomycetidae</taxon>
        <taxon>Hypocreales</taxon>
        <taxon>Nectriaceae</taxon>
        <taxon>Fusarium</taxon>
        <taxon>Fusarium staphyleae species complex</taxon>
    </lineage>
</organism>
<proteinExistence type="inferred from homology"/>
<dbReference type="OrthoDB" id="68328at2759"/>
<dbReference type="Gene3D" id="2.40.160.210">
    <property type="entry name" value="Acyl-CoA thioesterase, double hotdog domain"/>
    <property type="match status" value="1"/>
</dbReference>
<evidence type="ECO:0000313" key="5">
    <source>
        <dbReference type="Proteomes" id="UP000635477"/>
    </source>
</evidence>
<dbReference type="Pfam" id="PF13622">
    <property type="entry name" value="4HBT_3"/>
    <property type="match status" value="1"/>
</dbReference>
<accession>A0A8H4XKC1</accession>
<comment type="similarity">
    <text evidence="1">Belongs to the C/M/P thioester hydrolase family.</text>
</comment>
<keyword evidence="5" id="KW-1185">Reference proteome</keyword>
<dbReference type="PANTHER" id="PTHR11066:SF64">
    <property type="entry name" value="ACYL-COA THIOESTERASE (AFU_ORTHOLOGUE AFUA_1G12060)"/>
    <property type="match status" value="1"/>
</dbReference>
<dbReference type="GO" id="GO:0005782">
    <property type="term" value="C:peroxisomal matrix"/>
    <property type="evidence" value="ECO:0007669"/>
    <property type="project" value="TreeGrafter"/>
</dbReference>
<evidence type="ECO:0000313" key="4">
    <source>
        <dbReference type="EMBL" id="KAF4977942.1"/>
    </source>
</evidence>
<reference evidence="4" key="2">
    <citation type="submission" date="2020-05" db="EMBL/GenBank/DDBJ databases">
        <authorList>
            <person name="Kim H.-S."/>
            <person name="Proctor R.H."/>
            <person name="Brown D.W."/>
        </authorList>
    </citation>
    <scope>NUCLEOTIDE SEQUENCE</scope>
    <source>
        <strain evidence="4">NRRL 22465</strain>
    </source>
</reference>
<dbReference type="AlphaFoldDB" id="A0A8H4XKC1"/>
<feature type="domain" description="Acyl-CoA thioesterase-like N-terminal HotDog" evidence="3">
    <location>
        <begin position="62"/>
        <end position="138"/>
    </location>
</feature>
<dbReference type="SUPFAM" id="SSF54637">
    <property type="entry name" value="Thioesterase/thiol ester dehydrase-isomerase"/>
    <property type="match status" value="2"/>
</dbReference>
<dbReference type="InterPro" id="IPR029069">
    <property type="entry name" value="HotDog_dom_sf"/>
</dbReference>
<comment type="caution">
    <text evidence="4">The sequence shown here is derived from an EMBL/GenBank/DDBJ whole genome shotgun (WGS) entry which is preliminary data.</text>
</comment>
<gene>
    <name evidence="4" type="ORF">FZEAL_5590</name>
</gene>
<dbReference type="GO" id="GO:0006637">
    <property type="term" value="P:acyl-CoA metabolic process"/>
    <property type="evidence" value="ECO:0007669"/>
    <property type="project" value="InterPro"/>
</dbReference>
<sequence>MASPKEWPRLSFQEALELIKLPDKTNASQTVKRFMSRQPAWVPGQDLPEECLGLIGPKSTRGSYGGVVYAQASLAAARIVEQEDREQGNDLNGNGRGIHSINAIFTSPGRSDRPFIFDVSHVLSSRSFSTRLVSVRQSTQPSSNPPGPFPISDAEAILGNTCLACLVTFKRPVPSRDEVQGIPPQQRYKDILSTKAPADWGPCPQLDIDAIKQVFSDTDHGTFPILDMHQVDMTAYNADKPIPDRRELIYYRLLKPIPKEDVNVHILCHAFQADRNGLLILGNYLGYGHDMGKVASLSYSFYVHVNAKEAVMEGDSWWMHEVCWSRYSAGRGTMKSSIWSPQGKHVATGLQDGIVMPMTTKPGREAKM</sequence>
<dbReference type="InterPro" id="IPR042171">
    <property type="entry name" value="Acyl-CoA_hotdog"/>
</dbReference>
<evidence type="ECO:0000256" key="1">
    <source>
        <dbReference type="ARBA" id="ARBA00006538"/>
    </source>
</evidence>
<reference evidence="4" key="1">
    <citation type="journal article" date="2020" name="BMC Genomics">
        <title>Correction to: Identification and distribution of gene clusters required for synthesis of sphingolipid metabolism inhibitors in diverse species of the filamentous fungus Fusarium.</title>
        <authorList>
            <person name="Kim H.S."/>
            <person name="Lohmar J.M."/>
            <person name="Busman M."/>
            <person name="Brown D.W."/>
            <person name="Naumann T.A."/>
            <person name="Divon H.H."/>
            <person name="Lysoe E."/>
            <person name="Uhlig S."/>
            <person name="Proctor R.H."/>
        </authorList>
    </citation>
    <scope>NUCLEOTIDE SEQUENCE</scope>
    <source>
        <strain evidence="4">NRRL 22465</strain>
    </source>
</reference>
<dbReference type="EMBL" id="JABEYC010000409">
    <property type="protein sequence ID" value="KAF4977942.1"/>
    <property type="molecule type" value="Genomic_DNA"/>
</dbReference>
<dbReference type="PANTHER" id="PTHR11066">
    <property type="entry name" value="ACYL-COA THIOESTERASE"/>
    <property type="match status" value="1"/>
</dbReference>
<dbReference type="InterPro" id="IPR003703">
    <property type="entry name" value="Acyl_CoA_thio"/>
</dbReference>